<keyword evidence="2" id="KW-1185">Reference proteome</keyword>
<dbReference type="AlphaFoldDB" id="A0A4S4F3A6"/>
<proteinExistence type="predicted"/>
<comment type="caution">
    <text evidence="1">The sequence shown here is derived from an EMBL/GenBank/DDBJ whole genome shotgun (WGS) entry which is preliminary data.</text>
</comment>
<protein>
    <submittedName>
        <fullName evidence="1">Uncharacterized protein</fullName>
    </submittedName>
</protein>
<accession>A0A4S4F3A6</accession>
<evidence type="ECO:0000313" key="2">
    <source>
        <dbReference type="Proteomes" id="UP000306102"/>
    </source>
</evidence>
<gene>
    <name evidence="1" type="ORF">TEA_004999</name>
</gene>
<organism evidence="1 2">
    <name type="scientific">Camellia sinensis var. sinensis</name>
    <name type="common">China tea</name>
    <dbReference type="NCBI Taxonomy" id="542762"/>
    <lineage>
        <taxon>Eukaryota</taxon>
        <taxon>Viridiplantae</taxon>
        <taxon>Streptophyta</taxon>
        <taxon>Embryophyta</taxon>
        <taxon>Tracheophyta</taxon>
        <taxon>Spermatophyta</taxon>
        <taxon>Magnoliopsida</taxon>
        <taxon>eudicotyledons</taxon>
        <taxon>Gunneridae</taxon>
        <taxon>Pentapetalae</taxon>
        <taxon>asterids</taxon>
        <taxon>Ericales</taxon>
        <taxon>Theaceae</taxon>
        <taxon>Camellia</taxon>
    </lineage>
</organism>
<sequence length="193" mass="21105">MPVLIGGNLNKPNTTQDHPHSRILFQVALTLDSPTLTLDLAIDLGQYMDITSLTALGAFNVQSVPLKVLIIINGNNTKGTICCHGSLVSGTCHKISTIHLMKSLMSSLRGATMLKARLECKNKLNGSTPILQIEENNDFEFDFENCRSILAKGSGLHVETLDGTFCEDFLYVGTLIEICYCNLSCIQKKNPFA</sequence>
<dbReference type="EMBL" id="SDRB02000248">
    <property type="protein sequence ID" value="THG23574.1"/>
    <property type="molecule type" value="Genomic_DNA"/>
</dbReference>
<evidence type="ECO:0000313" key="1">
    <source>
        <dbReference type="EMBL" id="THG23574.1"/>
    </source>
</evidence>
<reference evidence="1 2" key="1">
    <citation type="journal article" date="2018" name="Proc. Natl. Acad. Sci. U.S.A.">
        <title>Draft genome sequence of Camellia sinensis var. sinensis provides insights into the evolution of the tea genome and tea quality.</title>
        <authorList>
            <person name="Wei C."/>
            <person name="Yang H."/>
            <person name="Wang S."/>
            <person name="Zhao J."/>
            <person name="Liu C."/>
            <person name="Gao L."/>
            <person name="Xia E."/>
            <person name="Lu Y."/>
            <person name="Tai Y."/>
            <person name="She G."/>
            <person name="Sun J."/>
            <person name="Cao H."/>
            <person name="Tong W."/>
            <person name="Gao Q."/>
            <person name="Li Y."/>
            <person name="Deng W."/>
            <person name="Jiang X."/>
            <person name="Wang W."/>
            <person name="Chen Q."/>
            <person name="Zhang S."/>
            <person name="Li H."/>
            <person name="Wu J."/>
            <person name="Wang P."/>
            <person name="Li P."/>
            <person name="Shi C."/>
            <person name="Zheng F."/>
            <person name="Jian J."/>
            <person name="Huang B."/>
            <person name="Shan D."/>
            <person name="Shi M."/>
            <person name="Fang C."/>
            <person name="Yue Y."/>
            <person name="Li F."/>
            <person name="Li D."/>
            <person name="Wei S."/>
            <person name="Han B."/>
            <person name="Jiang C."/>
            <person name="Yin Y."/>
            <person name="Xia T."/>
            <person name="Zhang Z."/>
            <person name="Bennetzen J.L."/>
            <person name="Zhao S."/>
            <person name="Wan X."/>
        </authorList>
    </citation>
    <scope>NUCLEOTIDE SEQUENCE [LARGE SCALE GENOMIC DNA]</scope>
    <source>
        <strain evidence="2">cv. Shuchazao</strain>
        <tissue evidence="1">Leaf</tissue>
    </source>
</reference>
<name>A0A4S4F3A6_CAMSN</name>
<dbReference type="Proteomes" id="UP000306102">
    <property type="component" value="Unassembled WGS sequence"/>
</dbReference>